<organism evidence="1 2">
    <name type="scientific">Erythrobacter aureus</name>
    <dbReference type="NCBI Taxonomy" id="2182384"/>
    <lineage>
        <taxon>Bacteria</taxon>
        <taxon>Pseudomonadati</taxon>
        <taxon>Pseudomonadota</taxon>
        <taxon>Alphaproteobacteria</taxon>
        <taxon>Sphingomonadales</taxon>
        <taxon>Erythrobacteraceae</taxon>
        <taxon>Erythrobacter/Porphyrobacter group</taxon>
        <taxon>Erythrobacter</taxon>
    </lineage>
</organism>
<dbReference type="KEGG" id="err:DVR09_14415"/>
<proteinExistence type="predicted"/>
<keyword evidence="2" id="KW-1185">Reference proteome</keyword>
<protein>
    <recommendedName>
        <fullName evidence="3">Polyhydroxyalkanoic acid synthase</fullName>
    </recommendedName>
</protein>
<dbReference type="InterPro" id="IPR013433">
    <property type="entry name" value="PHA_gran_rgn"/>
</dbReference>
<dbReference type="AlphaFoldDB" id="A0A345YHE4"/>
<evidence type="ECO:0000313" key="1">
    <source>
        <dbReference type="EMBL" id="AXK43346.1"/>
    </source>
</evidence>
<reference evidence="2" key="1">
    <citation type="submission" date="2018-07" db="EMBL/GenBank/DDBJ databases">
        <title>Genome sequence of Erythrobacter strain YH-07, an antagonistic bacterium isolated from Yellow Sea.</title>
        <authorList>
            <person name="Tang T."/>
            <person name="Liu Q."/>
            <person name="Sun X."/>
        </authorList>
    </citation>
    <scope>NUCLEOTIDE SEQUENCE [LARGE SCALE GENOMIC DNA]</scope>
    <source>
        <strain evidence="2">YH-07</strain>
    </source>
</reference>
<sequence length="100" mass="11216">MRVPISHSIGKDEVRRRLQSRSHEIGKYVPGGMADVTTSWPHEDRMDLQVKAMGQGIDGCVIIEEDQLIFEVNLPPALSFFEPMVASAIRQQGQKLIEAK</sequence>
<dbReference type="Pfam" id="PF09650">
    <property type="entry name" value="PHA_gran_rgn"/>
    <property type="match status" value="1"/>
</dbReference>
<dbReference type="EMBL" id="CP031357">
    <property type="protein sequence ID" value="AXK43346.1"/>
    <property type="molecule type" value="Genomic_DNA"/>
</dbReference>
<evidence type="ECO:0008006" key="3">
    <source>
        <dbReference type="Google" id="ProtNLM"/>
    </source>
</evidence>
<accession>A0A345YHE4</accession>
<dbReference type="OrthoDB" id="8853368at2"/>
<name>A0A345YHE4_9SPHN</name>
<evidence type="ECO:0000313" key="2">
    <source>
        <dbReference type="Proteomes" id="UP000254508"/>
    </source>
</evidence>
<dbReference type="RefSeq" id="WP_115417661.1">
    <property type="nucleotide sequence ID" value="NZ_CP031357.1"/>
</dbReference>
<gene>
    <name evidence="1" type="ORF">DVR09_14415</name>
</gene>
<dbReference type="Proteomes" id="UP000254508">
    <property type="component" value="Chromosome"/>
</dbReference>